<dbReference type="eggNOG" id="COG0546">
    <property type="taxonomic scope" value="Bacteria"/>
</dbReference>
<comment type="caution">
    <text evidence="1">The sequence shown here is derived from an EMBL/GenBank/DDBJ whole genome shotgun (WGS) entry which is preliminary data.</text>
</comment>
<dbReference type="InterPro" id="IPR041492">
    <property type="entry name" value="HAD_2"/>
</dbReference>
<dbReference type="InterPro" id="IPR023214">
    <property type="entry name" value="HAD_sf"/>
</dbReference>
<dbReference type="InterPro" id="IPR006439">
    <property type="entry name" value="HAD-SF_hydro_IA"/>
</dbReference>
<dbReference type="GO" id="GO:0005829">
    <property type="term" value="C:cytosol"/>
    <property type="evidence" value="ECO:0007669"/>
    <property type="project" value="TreeGrafter"/>
</dbReference>
<gene>
    <name evidence="1" type="ORF">HMPREF0762_01166</name>
</gene>
<dbReference type="OrthoDB" id="9776368at2"/>
<dbReference type="Gene3D" id="1.10.150.240">
    <property type="entry name" value="Putative phosphatase, domain 2"/>
    <property type="match status" value="1"/>
</dbReference>
<dbReference type="RefSeq" id="WP_006362424.1">
    <property type="nucleotide sequence ID" value="NZ_GG700630.1"/>
</dbReference>
<dbReference type="Proteomes" id="UP000006001">
    <property type="component" value="Unassembled WGS sequence"/>
</dbReference>
<evidence type="ECO:0000313" key="2">
    <source>
        <dbReference type="Proteomes" id="UP000006001"/>
    </source>
</evidence>
<dbReference type="PANTHER" id="PTHR43434">
    <property type="entry name" value="PHOSPHOGLYCOLATE PHOSPHATASE"/>
    <property type="match status" value="1"/>
</dbReference>
<dbReference type="Pfam" id="PF13419">
    <property type="entry name" value="HAD_2"/>
    <property type="match status" value="1"/>
</dbReference>
<protein>
    <submittedName>
        <fullName evidence="1">HAD hydrolase, family IA, variant 1</fullName>
    </submittedName>
</protein>
<evidence type="ECO:0000313" key="1">
    <source>
        <dbReference type="EMBL" id="EEZ61098.1"/>
    </source>
</evidence>
<dbReference type="STRING" id="649764.HMPREF0762_01166"/>
<dbReference type="GO" id="GO:0008967">
    <property type="term" value="F:phosphoglycolate phosphatase activity"/>
    <property type="evidence" value="ECO:0007669"/>
    <property type="project" value="TreeGrafter"/>
</dbReference>
<organism evidence="1 2">
    <name type="scientific">Slackia exigua (strain ATCC 700122 / DSM 15923 / CIP 105133 / JCM 11022 / KCTC 5966 / S-7)</name>
    <dbReference type="NCBI Taxonomy" id="649764"/>
    <lineage>
        <taxon>Bacteria</taxon>
        <taxon>Bacillati</taxon>
        <taxon>Actinomycetota</taxon>
        <taxon>Coriobacteriia</taxon>
        <taxon>Eggerthellales</taxon>
        <taxon>Eggerthellaceae</taxon>
        <taxon>Slackia</taxon>
    </lineage>
</organism>
<proteinExistence type="predicted"/>
<dbReference type="PANTHER" id="PTHR43434:SF1">
    <property type="entry name" value="PHOSPHOGLYCOLATE PHOSPHATASE"/>
    <property type="match status" value="1"/>
</dbReference>
<keyword evidence="1" id="KW-0378">Hydrolase</keyword>
<dbReference type="Gene3D" id="3.40.50.1000">
    <property type="entry name" value="HAD superfamily/HAD-like"/>
    <property type="match status" value="1"/>
</dbReference>
<dbReference type="InterPro" id="IPR050155">
    <property type="entry name" value="HAD-like_hydrolase_sf"/>
</dbReference>
<sequence length="215" mass="23649">MAACYDAFVFDMDGTILYTLDDLTATTNAMLKTFGYPERTKEDVRFMVGDGTRALIERALPADAPRENIDELYSCWTSYYDTHGDEHTRPYGGIVEAMRDLRARGKKIGVLSNKYQAGVDAMIARFFDGLVDCAIGDGTAPRKPDPTGLIMLAERIGAPLDRIAYFGDSTTDMRTTVRAGVFGIGVTWGYQTREAIADAGARTLIDTPSRILDFA</sequence>
<name>D0WHD4_SLAES</name>
<dbReference type="GO" id="GO:0006281">
    <property type="term" value="P:DNA repair"/>
    <property type="evidence" value="ECO:0007669"/>
    <property type="project" value="TreeGrafter"/>
</dbReference>
<dbReference type="InterPro" id="IPR036412">
    <property type="entry name" value="HAD-like_sf"/>
</dbReference>
<dbReference type="SFLD" id="SFLDS00003">
    <property type="entry name" value="Haloacid_Dehalogenase"/>
    <property type="match status" value="1"/>
</dbReference>
<dbReference type="NCBIfam" id="TIGR01549">
    <property type="entry name" value="HAD-SF-IA-v1"/>
    <property type="match status" value="1"/>
</dbReference>
<dbReference type="HOGENOM" id="CLU_045011_19_3_11"/>
<accession>D0WHD4</accession>
<reference evidence="1" key="1">
    <citation type="submission" date="2009-10" db="EMBL/GenBank/DDBJ databases">
        <authorList>
            <person name="Weinstock G."/>
            <person name="Sodergren E."/>
            <person name="Clifton S."/>
            <person name="Fulton L."/>
            <person name="Fulton B."/>
            <person name="Courtney L."/>
            <person name="Fronick C."/>
            <person name="Harrison M."/>
            <person name="Strong C."/>
            <person name="Farmer C."/>
            <person name="Delahaunty K."/>
            <person name="Markovic C."/>
            <person name="Hall O."/>
            <person name="Minx P."/>
            <person name="Tomlinson C."/>
            <person name="Mitreva M."/>
            <person name="Nelson J."/>
            <person name="Hou S."/>
            <person name="Wollam A."/>
            <person name="Pepin K.H."/>
            <person name="Johnson M."/>
            <person name="Bhonagiri V."/>
            <person name="Nash W.E."/>
            <person name="Warren W."/>
            <person name="Chinwalla A."/>
            <person name="Mardis E.R."/>
            <person name="Wilson R.K."/>
        </authorList>
    </citation>
    <scope>NUCLEOTIDE SEQUENCE [LARGE SCALE GENOMIC DNA]</scope>
    <source>
        <strain evidence="1">ATCC 700122</strain>
    </source>
</reference>
<dbReference type="SUPFAM" id="SSF56784">
    <property type="entry name" value="HAD-like"/>
    <property type="match status" value="1"/>
</dbReference>
<dbReference type="EMBL" id="ACUX02000007">
    <property type="protein sequence ID" value="EEZ61098.1"/>
    <property type="molecule type" value="Genomic_DNA"/>
</dbReference>
<dbReference type="SFLD" id="SFLDG01129">
    <property type="entry name" value="C1.5:_HAD__Beta-PGM__Phosphata"/>
    <property type="match status" value="1"/>
</dbReference>
<dbReference type="AlphaFoldDB" id="D0WHD4"/>
<dbReference type="GeneID" id="85007691"/>
<keyword evidence="2" id="KW-1185">Reference proteome</keyword>
<dbReference type="InterPro" id="IPR023198">
    <property type="entry name" value="PGP-like_dom2"/>
</dbReference>